<dbReference type="Proteomes" id="UP001165205">
    <property type="component" value="Unassembled WGS sequence"/>
</dbReference>
<name>A0AAN4YGC5_ASPOZ</name>
<proteinExistence type="predicted"/>
<accession>A0AAN4YGC5</accession>
<gene>
    <name evidence="2" type="ORF">Aory04_000561200</name>
</gene>
<comment type="caution">
    <text evidence="2">The sequence shown here is derived from an EMBL/GenBank/DDBJ whole genome shotgun (WGS) entry which is preliminary data.</text>
</comment>
<evidence type="ECO:0000313" key="3">
    <source>
        <dbReference type="Proteomes" id="UP001165205"/>
    </source>
</evidence>
<protein>
    <submittedName>
        <fullName evidence="2">Unnamed protein product</fullName>
    </submittedName>
</protein>
<reference evidence="2" key="1">
    <citation type="submission" date="2023-04" db="EMBL/GenBank/DDBJ databases">
        <title>Aspergillus oryzae NBRC 4228.</title>
        <authorList>
            <person name="Ichikawa N."/>
            <person name="Sato H."/>
            <person name="Tonouchi N."/>
        </authorList>
    </citation>
    <scope>NUCLEOTIDE SEQUENCE</scope>
    <source>
        <strain evidence="2">NBRC 4228</strain>
    </source>
</reference>
<dbReference type="EMBL" id="BSYA01000055">
    <property type="protein sequence ID" value="GMG29344.1"/>
    <property type="molecule type" value="Genomic_DNA"/>
</dbReference>
<evidence type="ECO:0000256" key="1">
    <source>
        <dbReference type="SAM" id="MobiDB-lite"/>
    </source>
</evidence>
<sequence>MLLIKRLRKKTGTSLSTVDKVIGSLERNEAQKTGWPQQQKTLQSGKLPPAYAVLINGMDIKLVYQVKGDEAKVHTVANQMGQMQMLWTPLQSSLSTGEKVTLDMCLPSTYVRELTVHFCIPIYTTKDSRQSTFIDFFLLSRINTGCPDSDHRFDQGIGKEKGQSRRTDIESKNEDITGDFNLSGFDTGRLGSPGLSIGLPALKMVGGWPVNAGDSVSILQMTV</sequence>
<feature type="region of interest" description="Disordered" evidence="1">
    <location>
        <begin position="150"/>
        <end position="173"/>
    </location>
</feature>
<organism evidence="2 3">
    <name type="scientific">Aspergillus oryzae</name>
    <name type="common">Yellow koji mold</name>
    <dbReference type="NCBI Taxonomy" id="5062"/>
    <lineage>
        <taxon>Eukaryota</taxon>
        <taxon>Fungi</taxon>
        <taxon>Dikarya</taxon>
        <taxon>Ascomycota</taxon>
        <taxon>Pezizomycotina</taxon>
        <taxon>Eurotiomycetes</taxon>
        <taxon>Eurotiomycetidae</taxon>
        <taxon>Eurotiales</taxon>
        <taxon>Aspergillaceae</taxon>
        <taxon>Aspergillus</taxon>
        <taxon>Aspergillus subgen. Circumdati</taxon>
    </lineage>
</organism>
<evidence type="ECO:0000313" key="2">
    <source>
        <dbReference type="EMBL" id="GMG29344.1"/>
    </source>
</evidence>
<dbReference type="AlphaFoldDB" id="A0AAN4YGC5"/>